<dbReference type="AlphaFoldDB" id="A0A0P0IWW0"/>
<dbReference type="GO" id="GO:0043565">
    <property type="term" value="F:sequence-specific DNA binding"/>
    <property type="evidence" value="ECO:0007669"/>
    <property type="project" value="InterPro"/>
</dbReference>
<dbReference type="SMART" id="SM00382">
    <property type="entry name" value="AAA"/>
    <property type="match status" value="1"/>
</dbReference>
<dbReference type="PANTHER" id="PTHR32071:SF117">
    <property type="entry name" value="PTS-DEPENDENT DIHYDROXYACETONE KINASE OPERON REGULATORY PROTEIN-RELATED"/>
    <property type="match status" value="1"/>
</dbReference>
<dbReference type="PROSITE" id="PS00688">
    <property type="entry name" value="SIGMA54_INTERACT_3"/>
    <property type="match status" value="1"/>
</dbReference>
<protein>
    <submittedName>
        <fullName evidence="11">Luminescence regulatory protein luxO</fullName>
    </submittedName>
</protein>
<dbReference type="SUPFAM" id="SSF52540">
    <property type="entry name" value="P-loop containing nucleoside triphosphate hydrolases"/>
    <property type="match status" value="1"/>
</dbReference>
<keyword evidence="3" id="KW-0902">Two-component regulatory system</keyword>
<accession>A0A0P0IWW0</accession>
<dbReference type="GO" id="GO:0000160">
    <property type="term" value="P:phosphorelay signal transduction system"/>
    <property type="evidence" value="ECO:0007669"/>
    <property type="project" value="UniProtKB-KW"/>
</dbReference>
<evidence type="ECO:0000256" key="3">
    <source>
        <dbReference type="ARBA" id="ARBA00023012"/>
    </source>
</evidence>
<dbReference type="FunFam" id="3.40.50.300:FF:000006">
    <property type="entry name" value="DNA-binding transcriptional regulator NtrC"/>
    <property type="match status" value="1"/>
</dbReference>
<dbReference type="SUPFAM" id="SSF52172">
    <property type="entry name" value="CheY-like"/>
    <property type="match status" value="1"/>
</dbReference>
<evidence type="ECO:0000313" key="11">
    <source>
        <dbReference type="EMBL" id="CUU43143.1"/>
    </source>
</evidence>
<dbReference type="PROSITE" id="PS50045">
    <property type="entry name" value="SIGMA54_INTERACT_4"/>
    <property type="match status" value="1"/>
</dbReference>
<feature type="domain" description="Sigma-54 factor interaction" evidence="9">
    <location>
        <begin position="147"/>
        <end position="376"/>
    </location>
</feature>
<dbReference type="Proteomes" id="UP000065734">
    <property type="component" value="Chromosome I"/>
</dbReference>
<dbReference type="Pfam" id="PF00158">
    <property type="entry name" value="Sigma54_activat"/>
    <property type="match status" value="1"/>
</dbReference>
<evidence type="ECO:0000256" key="2">
    <source>
        <dbReference type="ARBA" id="ARBA00022840"/>
    </source>
</evidence>
<dbReference type="InterPro" id="IPR027417">
    <property type="entry name" value="P-loop_NTPase"/>
</dbReference>
<dbReference type="GO" id="GO:0006355">
    <property type="term" value="P:regulation of DNA-templated transcription"/>
    <property type="evidence" value="ECO:0007669"/>
    <property type="project" value="InterPro"/>
</dbReference>
<dbReference type="InterPro" id="IPR009057">
    <property type="entry name" value="Homeodomain-like_sf"/>
</dbReference>
<evidence type="ECO:0000313" key="12">
    <source>
        <dbReference type="Proteomes" id="UP000065734"/>
    </source>
</evidence>
<evidence type="ECO:0000256" key="6">
    <source>
        <dbReference type="ARBA" id="ARBA00023159"/>
    </source>
</evidence>
<evidence type="ECO:0000256" key="7">
    <source>
        <dbReference type="ARBA" id="ARBA00023163"/>
    </source>
</evidence>
<dbReference type="PROSITE" id="PS00676">
    <property type="entry name" value="SIGMA54_INTERACT_2"/>
    <property type="match status" value="1"/>
</dbReference>
<dbReference type="InterPro" id="IPR002078">
    <property type="entry name" value="Sigma_54_int"/>
</dbReference>
<evidence type="ECO:0000259" key="10">
    <source>
        <dbReference type="PROSITE" id="PS50110"/>
    </source>
</evidence>
<dbReference type="Gene3D" id="3.40.50.300">
    <property type="entry name" value="P-loop containing nucleotide triphosphate hydrolases"/>
    <property type="match status" value="1"/>
</dbReference>
<keyword evidence="4" id="KW-0805">Transcription regulation</keyword>
<evidence type="ECO:0000256" key="1">
    <source>
        <dbReference type="ARBA" id="ARBA00022741"/>
    </source>
</evidence>
<keyword evidence="1" id="KW-0547">Nucleotide-binding</keyword>
<dbReference type="PANTHER" id="PTHR32071">
    <property type="entry name" value="TRANSCRIPTIONAL REGULATORY PROTEIN"/>
    <property type="match status" value="1"/>
</dbReference>
<dbReference type="Gene3D" id="3.40.50.2300">
    <property type="match status" value="1"/>
</dbReference>
<dbReference type="InterPro" id="IPR058031">
    <property type="entry name" value="AAA_lid_NorR"/>
</dbReference>
<dbReference type="InterPro" id="IPR011006">
    <property type="entry name" value="CheY-like_superfamily"/>
</dbReference>
<proteinExistence type="predicted"/>
<dbReference type="CDD" id="cd00009">
    <property type="entry name" value="AAA"/>
    <property type="match status" value="1"/>
</dbReference>
<feature type="modified residue" description="4-aspartylphosphate" evidence="8">
    <location>
        <position position="63"/>
    </location>
</feature>
<dbReference type="InterPro" id="IPR002197">
    <property type="entry name" value="HTH_Fis"/>
</dbReference>
<name>A0A0P0IWW0_BLAVI</name>
<dbReference type="InterPro" id="IPR025944">
    <property type="entry name" value="Sigma_54_int_dom_CS"/>
</dbReference>
<keyword evidence="7" id="KW-0804">Transcription</keyword>
<organism evidence="11 12">
    <name type="scientific">Blastochloris viridis</name>
    <name type="common">Rhodopseudomonas viridis</name>
    <dbReference type="NCBI Taxonomy" id="1079"/>
    <lineage>
        <taxon>Bacteria</taxon>
        <taxon>Pseudomonadati</taxon>
        <taxon>Pseudomonadota</taxon>
        <taxon>Alphaproteobacteria</taxon>
        <taxon>Hyphomicrobiales</taxon>
        <taxon>Blastochloridaceae</taxon>
        <taxon>Blastochloris</taxon>
    </lineage>
</organism>
<dbReference type="Pfam" id="PF02954">
    <property type="entry name" value="HTH_8"/>
    <property type="match status" value="1"/>
</dbReference>
<sequence>MHMKARGSSEPRRVLVIDDDPVVRRLCLTTFGDRHDLVADGAASLALALPRLGGCAGAVVALDGDAVPIETIRAAGFTGPVIAASRSGSVSLAVAAMRAGADDVVVKPFAPADLVRRLTTLLAVAQAPASRPAGHGAAAPERSFEGFIGASSAMREVFDQIVRIAPSKAPVFVTGESGTGKEVTAEAIHARSPGAGGPFIALNCGAIPKDLMESEIFGHVRGAFTGAHEDRPGAAELADGGTLFLDEICEMDLGLQSKLLRFIQTGELKRVGDGRTRSVDVRFVCATNRDPAVEVAIGRFREDLYYRLHVLPIHLPPLRARGEDVILLARAFLARFAAEEGKSFAGFAPDAERLIAVCDWPGNVRQLQNVIRRVVVLHDGVRVEAEMLALPIVASGSPLVRQPKPDADVVEPFAVQEQRIIERALKACDGNIPKAAAALGIAPSTIYRKRQSWAAVH</sequence>
<dbReference type="Gene3D" id="1.10.8.60">
    <property type="match status" value="1"/>
</dbReference>
<dbReference type="EMBL" id="LN907867">
    <property type="protein sequence ID" value="CUU43143.1"/>
    <property type="molecule type" value="Genomic_DNA"/>
</dbReference>
<dbReference type="Pfam" id="PF25601">
    <property type="entry name" value="AAA_lid_14"/>
    <property type="match status" value="1"/>
</dbReference>
<reference evidence="12" key="1">
    <citation type="journal article" date="2016" name="Genome Announc.">
        <title>Revised genome sequence of the purple photosynthetic bacterium Blastochloris viridis.</title>
        <authorList>
            <person name="Liu L.N."/>
            <person name="Faulkner M."/>
            <person name="Liu X."/>
            <person name="Huang F."/>
            <person name="Darby A.C."/>
            <person name="Hall N."/>
        </authorList>
    </citation>
    <scope>NUCLEOTIDE SEQUENCE [LARGE SCALE GENOMIC DNA]</scope>
    <source>
        <strain evidence="12">ATCC 19567 / DSM 133 / F</strain>
    </source>
</reference>
<evidence type="ECO:0000256" key="4">
    <source>
        <dbReference type="ARBA" id="ARBA00023015"/>
    </source>
</evidence>
<dbReference type="PATRIC" id="fig|1079.6.peg.2849"/>
<keyword evidence="6" id="KW-0010">Activator</keyword>
<keyword evidence="12" id="KW-1185">Reference proteome</keyword>
<gene>
    <name evidence="11" type="primary">luxO_1</name>
    <name evidence="11" type="ORF">BVIRIDIS_21600</name>
</gene>
<dbReference type="PROSITE" id="PS50110">
    <property type="entry name" value="RESPONSE_REGULATORY"/>
    <property type="match status" value="1"/>
</dbReference>
<keyword evidence="2" id="KW-0067">ATP-binding</keyword>
<dbReference type="Pfam" id="PF00072">
    <property type="entry name" value="Response_reg"/>
    <property type="match status" value="1"/>
</dbReference>
<dbReference type="InterPro" id="IPR001789">
    <property type="entry name" value="Sig_transdc_resp-reg_receiver"/>
</dbReference>
<feature type="domain" description="Response regulatory" evidence="10">
    <location>
        <begin position="13"/>
        <end position="122"/>
    </location>
</feature>
<dbReference type="SMART" id="SM00448">
    <property type="entry name" value="REC"/>
    <property type="match status" value="1"/>
</dbReference>
<dbReference type="SUPFAM" id="SSF46689">
    <property type="entry name" value="Homeodomain-like"/>
    <property type="match status" value="1"/>
</dbReference>
<evidence type="ECO:0000256" key="8">
    <source>
        <dbReference type="PROSITE-ProRule" id="PRU00169"/>
    </source>
</evidence>
<dbReference type="Gene3D" id="1.10.10.60">
    <property type="entry name" value="Homeodomain-like"/>
    <property type="match status" value="1"/>
</dbReference>
<dbReference type="KEGG" id="bvr:BVIR_2716"/>
<dbReference type="GO" id="GO:0005524">
    <property type="term" value="F:ATP binding"/>
    <property type="evidence" value="ECO:0007669"/>
    <property type="project" value="UniProtKB-KW"/>
</dbReference>
<dbReference type="STRING" id="1079.BVIR_2716"/>
<keyword evidence="5" id="KW-0238">DNA-binding</keyword>
<dbReference type="InterPro" id="IPR003593">
    <property type="entry name" value="AAA+_ATPase"/>
</dbReference>
<dbReference type="InterPro" id="IPR025943">
    <property type="entry name" value="Sigma_54_int_dom_ATP-bd_2"/>
</dbReference>
<keyword evidence="8" id="KW-0597">Phosphoprotein</keyword>
<evidence type="ECO:0000259" key="9">
    <source>
        <dbReference type="PROSITE" id="PS50045"/>
    </source>
</evidence>
<evidence type="ECO:0000256" key="5">
    <source>
        <dbReference type="ARBA" id="ARBA00023125"/>
    </source>
</evidence>